<sequence length="374" mass="42384">MVNWTSPEEIAKDQRMLNQRARHILPADEYHTVAFSKFMHVLLGLYLWEWFISLDFDYYYLTGQRQFRWPLIFYFLNRYCLLFALIGITVSLDITSLRISSEINCQGLYTFNACFGNAAIGLASINFSLRTIAVWNKRWYIVIPLILVIMGHWSLLLHGVLIHANYDPTQGCVITDTDNTLLAATFIYTMCFDFVVLSLTAWKLVINSPSTKVMGRSKLVVLIFGDGLIYFIIAFLSNLLSTIFMVLNLNPVMSIIANVPSAIASTTVACRAVRRLALFTSSSPEMFASTQASTLAFRTSSKSTQRPRLNTASLKSEGVHVQMETFESPSTGRTYTEPEFDVMGNIVAKGSPAEEFDQDLEAQQIRNEFKRPPY</sequence>
<feature type="transmembrane region" description="Helical" evidence="1">
    <location>
        <begin position="71"/>
        <end position="88"/>
    </location>
</feature>
<evidence type="ECO:0000313" key="2">
    <source>
        <dbReference type="EMBL" id="KAF5389541.1"/>
    </source>
</evidence>
<keyword evidence="1" id="KW-0472">Membrane</keyword>
<protein>
    <submittedName>
        <fullName evidence="2">Uncharacterized protein</fullName>
    </submittedName>
</protein>
<evidence type="ECO:0000256" key="1">
    <source>
        <dbReference type="SAM" id="Phobius"/>
    </source>
</evidence>
<dbReference type="OrthoDB" id="3197626at2759"/>
<evidence type="ECO:0000313" key="3">
    <source>
        <dbReference type="Proteomes" id="UP000518752"/>
    </source>
</evidence>
<feature type="transmembrane region" description="Helical" evidence="1">
    <location>
        <begin position="139"/>
        <end position="161"/>
    </location>
</feature>
<dbReference type="AlphaFoldDB" id="A0A8H5MDD4"/>
<keyword evidence="3" id="KW-1185">Reference proteome</keyword>
<feature type="transmembrane region" description="Helical" evidence="1">
    <location>
        <begin position="38"/>
        <end position="59"/>
    </location>
</feature>
<accession>A0A8H5MDD4</accession>
<dbReference type="Proteomes" id="UP000518752">
    <property type="component" value="Unassembled WGS sequence"/>
</dbReference>
<name>A0A8H5MDD4_9AGAR</name>
<reference evidence="2 3" key="1">
    <citation type="journal article" date="2020" name="ISME J.">
        <title>Uncovering the hidden diversity of litter-decomposition mechanisms in mushroom-forming fungi.</title>
        <authorList>
            <person name="Floudas D."/>
            <person name="Bentzer J."/>
            <person name="Ahren D."/>
            <person name="Johansson T."/>
            <person name="Persson P."/>
            <person name="Tunlid A."/>
        </authorList>
    </citation>
    <scope>NUCLEOTIDE SEQUENCE [LARGE SCALE GENOMIC DNA]</scope>
    <source>
        <strain evidence="2 3">CBS 406.79</strain>
    </source>
</reference>
<feature type="transmembrane region" description="Helical" evidence="1">
    <location>
        <begin position="227"/>
        <end position="247"/>
    </location>
</feature>
<feature type="transmembrane region" description="Helical" evidence="1">
    <location>
        <begin position="253"/>
        <end position="273"/>
    </location>
</feature>
<organism evidence="2 3">
    <name type="scientific">Collybiopsis confluens</name>
    <dbReference type="NCBI Taxonomy" id="2823264"/>
    <lineage>
        <taxon>Eukaryota</taxon>
        <taxon>Fungi</taxon>
        <taxon>Dikarya</taxon>
        <taxon>Basidiomycota</taxon>
        <taxon>Agaricomycotina</taxon>
        <taxon>Agaricomycetes</taxon>
        <taxon>Agaricomycetidae</taxon>
        <taxon>Agaricales</taxon>
        <taxon>Marasmiineae</taxon>
        <taxon>Omphalotaceae</taxon>
        <taxon>Collybiopsis</taxon>
    </lineage>
</organism>
<feature type="transmembrane region" description="Helical" evidence="1">
    <location>
        <begin position="181"/>
        <end position="206"/>
    </location>
</feature>
<proteinExistence type="predicted"/>
<gene>
    <name evidence="2" type="ORF">D9757_004078</name>
</gene>
<keyword evidence="1" id="KW-1133">Transmembrane helix</keyword>
<dbReference type="EMBL" id="JAACJN010000021">
    <property type="protein sequence ID" value="KAF5389541.1"/>
    <property type="molecule type" value="Genomic_DNA"/>
</dbReference>
<keyword evidence="1" id="KW-0812">Transmembrane</keyword>
<feature type="transmembrane region" description="Helical" evidence="1">
    <location>
        <begin position="108"/>
        <end position="127"/>
    </location>
</feature>
<comment type="caution">
    <text evidence="2">The sequence shown here is derived from an EMBL/GenBank/DDBJ whole genome shotgun (WGS) entry which is preliminary data.</text>
</comment>